<dbReference type="EMBL" id="BSSQ01000030">
    <property type="protein sequence ID" value="GLX71372.1"/>
    <property type="molecule type" value="Genomic_DNA"/>
</dbReference>
<dbReference type="InterPro" id="IPR001279">
    <property type="entry name" value="Metallo-B-lactamas"/>
</dbReference>
<evidence type="ECO:0000256" key="1">
    <source>
        <dbReference type="ARBA" id="ARBA00034221"/>
    </source>
</evidence>
<dbReference type="CDD" id="cd07721">
    <property type="entry name" value="yflN-like_MBL-fold"/>
    <property type="match status" value="1"/>
</dbReference>
<sequence>MRIAEGIAMLELNLGPMTVCPTILFDKEKWILVDTGMPGSAPVIIELAKQEGIEEQQLRTVLLTHQDIDHIGGLPAFKADNPELVVYAHEGDKAVIDGKQPMLKVSPERMAGLLGALPEEVRAQFAAAFLEPSGENVDRLMADGETLPLAGGITVIHTPGHTPGHVSLYHQPSKTLIAGDAMVVEDGELKGPREAVTPDMATALQSLKKLKAYDIETVICYHGGIFRGDVQGRLSALTEELPK</sequence>
<dbReference type="GO" id="GO:0016787">
    <property type="term" value="F:hydrolase activity"/>
    <property type="evidence" value="ECO:0007669"/>
    <property type="project" value="UniProtKB-KW"/>
</dbReference>
<comment type="function">
    <text evidence="2">Counteracts the endogenous Pycsar antiviral defense system. Phosphodiesterase that enables metal-dependent hydrolysis of host cyclic nucleotide Pycsar defense signals such as cCMP and cUMP.</text>
</comment>
<proteinExistence type="predicted"/>
<evidence type="ECO:0000256" key="2">
    <source>
        <dbReference type="ARBA" id="ARBA00034301"/>
    </source>
</evidence>
<evidence type="ECO:0000313" key="6">
    <source>
        <dbReference type="Proteomes" id="UP001157114"/>
    </source>
</evidence>
<comment type="caution">
    <text evidence="5">The sequence shown here is derived from an EMBL/GenBank/DDBJ whole genome shotgun (WGS) entry which is preliminary data.</text>
</comment>
<evidence type="ECO:0000313" key="5">
    <source>
        <dbReference type="EMBL" id="GLX71372.1"/>
    </source>
</evidence>
<organism evidence="5 6">
    <name type="scientific">Paenibacillus glycanilyticus</name>
    <dbReference type="NCBI Taxonomy" id="126569"/>
    <lineage>
        <taxon>Bacteria</taxon>
        <taxon>Bacillati</taxon>
        <taxon>Bacillota</taxon>
        <taxon>Bacilli</taxon>
        <taxon>Bacillales</taxon>
        <taxon>Paenibacillaceae</taxon>
        <taxon>Paenibacillus</taxon>
    </lineage>
</organism>
<reference evidence="5 6" key="1">
    <citation type="submission" date="2023-03" db="EMBL/GenBank/DDBJ databases">
        <title>Draft genome sequence of the bacteria which degrade cell wall of Tricholomamatutake.</title>
        <authorList>
            <person name="Konishi Y."/>
            <person name="Fukuta Y."/>
            <person name="Shirasaka N."/>
        </authorList>
    </citation>
    <scope>NUCLEOTIDE SEQUENCE [LARGE SCALE GENOMIC DNA]</scope>
    <source>
        <strain evidence="6">mu1</strain>
    </source>
</reference>
<evidence type="ECO:0000259" key="4">
    <source>
        <dbReference type="SMART" id="SM00849"/>
    </source>
</evidence>
<dbReference type="RefSeq" id="WP_284242174.1">
    <property type="nucleotide sequence ID" value="NZ_BSSQ01000030.1"/>
</dbReference>
<comment type="catalytic activity">
    <reaction evidence="3">
        <text>3',5'-cyclic UMP + H2O = UMP + H(+)</text>
        <dbReference type="Rhea" id="RHEA:70575"/>
        <dbReference type="ChEBI" id="CHEBI:15377"/>
        <dbReference type="ChEBI" id="CHEBI:15378"/>
        <dbReference type="ChEBI" id="CHEBI:57865"/>
        <dbReference type="ChEBI" id="CHEBI:184387"/>
    </reaction>
    <physiologicalReaction direction="left-to-right" evidence="3">
        <dbReference type="Rhea" id="RHEA:70576"/>
    </physiologicalReaction>
</comment>
<accession>A0ABQ6GP46</accession>
<gene>
    <name evidence="5" type="ORF">MU1_57220</name>
</gene>
<dbReference type="Gene3D" id="3.60.15.10">
    <property type="entry name" value="Ribonuclease Z/Hydroxyacylglutathione hydrolase-like"/>
    <property type="match status" value="1"/>
</dbReference>
<evidence type="ECO:0000256" key="3">
    <source>
        <dbReference type="ARBA" id="ARBA00048505"/>
    </source>
</evidence>
<dbReference type="SUPFAM" id="SSF56281">
    <property type="entry name" value="Metallo-hydrolase/oxidoreductase"/>
    <property type="match status" value="1"/>
</dbReference>
<name>A0ABQ6GP46_9BACL</name>
<dbReference type="SMART" id="SM00849">
    <property type="entry name" value="Lactamase_B"/>
    <property type="match status" value="1"/>
</dbReference>
<dbReference type="PANTHER" id="PTHR42951:SF15">
    <property type="entry name" value="METALLO-BETA-LACTAMASE SUPERFAMILY PROTEIN"/>
    <property type="match status" value="1"/>
</dbReference>
<keyword evidence="5" id="KW-0378">Hydrolase</keyword>
<feature type="domain" description="Metallo-beta-lactamase" evidence="4">
    <location>
        <begin position="19"/>
        <end position="222"/>
    </location>
</feature>
<dbReference type="Pfam" id="PF00753">
    <property type="entry name" value="Lactamase_B"/>
    <property type="match status" value="1"/>
</dbReference>
<keyword evidence="6" id="KW-1185">Reference proteome</keyword>
<dbReference type="InterPro" id="IPR050855">
    <property type="entry name" value="NDM-1-like"/>
</dbReference>
<dbReference type="InterPro" id="IPR036866">
    <property type="entry name" value="RibonucZ/Hydroxyglut_hydro"/>
</dbReference>
<dbReference type="PANTHER" id="PTHR42951">
    <property type="entry name" value="METALLO-BETA-LACTAMASE DOMAIN-CONTAINING"/>
    <property type="match status" value="1"/>
</dbReference>
<dbReference type="Proteomes" id="UP001157114">
    <property type="component" value="Unassembled WGS sequence"/>
</dbReference>
<comment type="catalytic activity">
    <reaction evidence="1">
        <text>3',5'-cyclic CMP + H2O = CMP + H(+)</text>
        <dbReference type="Rhea" id="RHEA:72675"/>
        <dbReference type="ChEBI" id="CHEBI:15377"/>
        <dbReference type="ChEBI" id="CHEBI:15378"/>
        <dbReference type="ChEBI" id="CHEBI:58003"/>
        <dbReference type="ChEBI" id="CHEBI:60377"/>
    </reaction>
    <physiologicalReaction direction="left-to-right" evidence="1">
        <dbReference type="Rhea" id="RHEA:72676"/>
    </physiologicalReaction>
</comment>
<protein>
    <submittedName>
        <fullName evidence="5">Hydrolase</fullName>
    </submittedName>
</protein>